<dbReference type="Pfam" id="PF10429">
    <property type="entry name" value="Mtr2"/>
    <property type="match status" value="1"/>
</dbReference>
<sequence length="212" mass="22290">MGDGRGQQSAPAWLMDFTSNAAETFVTAYYAAADSPQRTQLLPSLYLPTSSIAWNGNPISGAAQFAQLLDAQPGSQHEIQSFDCHPLGTMNASDRRDAPSLLLIVSGTVAHYTPESLATNASSAPKSATTPASAAASKRKFDADAPLSTHPRVFSQSFVLVNGNGSNAEGGVPFVWTQSRSASKGKSSSTDTDGQKTVARYFIQADALRFVG</sequence>
<dbReference type="Proteomes" id="UP001216638">
    <property type="component" value="Chromosome 3"/>
</dbReference>
<dbReference type="InterPro" id="IPR018222">
    <property type="entry name" value="Nuclear_transport_factor_2_euk"/>
</dbReference>
<accession>A0AAF0DVH4</accession>
<gene>
    <name evidence="3" type="ORF">MBRA1_002874</name>
</gene>
<dbReference type="Gene3D" id="3.10.450.50">
    <property type="match status" value="1"/>
</dbReference>
<protein>
    <recommendedName>
        <fullName evidence="2">NTF2 domain-containing protein</fullName>
    </recommendedName>
</protein>
<dbReference type="AlphaFoldDB" id="A0AAF0DVH4"/>
<evidence type="ECO:0000259" key="2">
    <source>
        <dbReference type="PROSITE" id="PS50177"/>
    </source>
</evidence>
<evidence type="ECO:0000313" key="3">
    <source>
        <dbReference type="EMBL" id="WFC96218.1"/>
    </source>
</evidence>
<reference evidence="3" key="1">
    <citation type="submission" date="2023-03" db="EMBL/GenBank/DDBJ databases">
        <title>Mating type loci evolution in Malassezia.</title>
        <authorList>
            <person name="Coelho M.A."/>
        </authorList>
    </citation>
    <scope>NUCLEOTIDE SEQUENCE</scope>
    <source>
        <strain evidence="3">CBS 14135</strain>
    </source>
</reference>
<dbReference type="InterPro" id="IPR019488">
    <property type="entry name" value="Nucl_pore_RNA_shuttling_Mtr2"/>
</dbReference>
<dbReference type="SUPFAM" id="SSF54427">
    <property type="entry name" value="NTF2-like"/>
    <property type="match status" value="1"/>
</dbReference>
<dbReference type="PANTHER" id="PTHR12612">
    <property type="entry name" value="NUCLEAR TRANSPORT FACTOR 2"/>
    <property type="match status" value="1"/>
</dbReference>
<evidence type="ECO:0000313" key="4">
    <source>
        <dbReference type="Proteomes" id="UP001216638"/>
    </source>
</evidence>
<name>A0AAF0DVH4_9BASI</name>
<organism evidence="3 4">
    <name type="scientific">Malassezia brasiliensis</name>
    <dbReference type="NCBI Taxonomy" id="1821822"/>
    <lineage>
        <taxon>Eukaryota</taxon>
        <taxon>Fungi</taxon>
        <taxon>Dikarya</taxon>
        <taxon>Basidiomycota</taxon>
        <taxon>Ustilaginomycotina</taxon>
        <taxon>Malasseziomycetes</taxon>
        <taxon>Malasseziales</taxon>
        <taxon>Malasseziaceae</taxon>
        <taxon>Malassezia</taxon>
    </lineage>
</organism>
<dbReference type="InterPro" id="IPR032710">
    <property type="entry name" value="NTF2-like_dom_sf"/>
</dbReference>
<proteinExistence type="predicted"/>
<dbReference type="EMBL" id="CP119953">
    <property type="protein sequence ID" value="WFC96218.1"/>
    <property type="molecule type" value="Genomic_DNA"/>
</dbReference>
<dbReference type="GO" id="GO:0006913">
    <property type="term" value="P:nucleocytoplasmic transport"/>
    <property type="evidence" value="ECO:0007669"/>
    <property type="project" value="InterPro"/>
</dbReference>
<dbReference type="PROSITE" id="PS50177">
    <property type="entry name" value="NTF2_DOMAIN"/>
    <property type="match status" value="1"/>
</dbReference>
<dbReference type="InterPro" id="IPR045875">
    <property type="entry name" value="NTF2"/>
</dbReference>
<evidence type="ECO:0000256" key="1">
    <source>
        <dbReference type="SAM" id="MobiDB-lite"/>
    </source>
</evidence>
<keyword evidence="4" id="KW-1185">Reference proteome</keyword>
<feature type="compositionally biased region" description="Low complexity" evidence="1">
    <location>
        <begin position="121"/>
        <end position="136"/>
    </location>
</feature>
<feature type="domain" description="NTF2" evidence="2">
    <location>
        <begin position="21"/>
        <end position="210"/>
    </location>
</feature>
<feature type="region of interest" description="Disordered" evidence="1">
    <location>
        <begin position="118"/>
        <end position="137"/>
    </location>
</feature>